<dbReference type="SUPFAM" id="SSF50475">
    <property type="entry name" value="FMN-binding split barrel"/>
    <property type="match status" value="1"/>
</dbReference>
<feature type="non-terminal residue" evidence="2">
    <location>
        <position position="125"/>
    </location>
</feature>
<proteinExistence type="predicted"/>
<evidence type="ECO:0000313" key="2">
    <source>
        <dbReference type="EMBL" id="SVB53980.1"/>
    </source>
</evidence>
<feature type="non-terminal residue" evidence="2">
    <location>
        <position position="1"/>
    </location>
</feature>
<sequence>MLKIPHHVKKIFLEQQMIVVSSVDQNLIPNISPRTAFTITDDAIYWIELFRHKSFKNFQFSDWISVASFDKEKLKGFQLKGKVTMLQDEEKKKNVSLQIIDKLTRLHKERILKQLGNKVPTIASF</sequence>
<dbReference type="InterPro" id="IPR011576">
    <property type="entry name" value="Pyridox_Oxase_N"/>
</dbReference>
<dbReference type="InterPro" id="IPR012349">
    <property type="entry name" value="Split_barrel_FMN-bd"/>
</dbReference>
<dbReference type="EMBL" id="UINC01046232">
    <property type="protein sequence ID" value="SVB53980.1"/>
    <property type="molecule type" value="Genomic_DNA"/>
</dbReference>
<protein>
    <recommendedName>
        <fullName evidence="1">Pyridoxamine 5'-phosphate oxidase N-terminal domain-containing protein</fullName>
    </recommendedName>
</protein>
<accession>A0A382ETB4</accession>
<reference evidence="2" key="1">
    <citation type="submission" date="2018-05" db="EMBL/GenBank/DDBJ databases">
        <authorList>
            <person name="Lanie J.A."/>
            <person name="Ng W.-L."/>
            <person name="Kazmierczak K.M."/>
            <person name="Andrzejewski T.M."/>
            <person name="Davidsen T.M."/>
            <person name="Wayne K.J."/>
            <person name="Tettelin H."/>
            <person name="Glass J.I."/>
            <person name="Rusch D."/>
            <person name="Podicherti R."/>
            <person name="Tsui H.-C.T."/>
            <person name="Winkler M.E."/>
        </authorList>
    </citation>
    <scope>NUCLEOTIDE SEQUENCE</scope>
</reference>
<evidence type="ECO:0000259" key="1">
    <source>
        <dbReference type="Pfam" id="PF01243"/>
    </source>
</evidence>
<dbReference type="Pfam" id="PF01243">
    <property type="entry name" value="PNPOx_N"/>
    <property type="match status" value="1"/>
</dbReference>
<gene>
    <name evidence="2" type="ORF">METZ01_LOCUS206834</name>
</gene>
<name>A0A382ETB4_9ZZZZ</name>
<feature type="domain" description="Pyridoxamine 5'-phosphate oxidase N-terminal" evidence="1">
    <location>
        <begin position="5"/>
        <end position="97"/>
    </location>
</feature>
<organism evidence="2">
    <name type="scientific">marine metagenome</name>
    <dbReference type="NCBI Taxonomy" id="408172"/>
    <lineage>
        <taxon>unclassified sequences</taxon>
        <taxon>metagenomes</taxon>
        <taxon>ecological metagenomes</taxon>
    </lineage>
</organism>
<dbReference type="AlphaFoldDB" id="A0A382ETB4"/>
<dbReference type="Gene3D" id="2.30.110.10">
    <property type="entry name" value="Electron Transport, Fmn-binding Protein, Chain A"/>
    <property type="match status" value="1"/>
</dbReference>